<keyword evidence="1" id="KW-0472">Membrane</keyword>
<gene>
    <name evidence="2" type="ORF">Sya03_46740</name>
</gene>
<dbReference type="EMBL" id="BOOY01000032">
    <property type="protein sequence ID" value="GIJ05322.1"/>
    <property type="molecule type" value="Genomic_DNA"/>
</dbReference>
<dbReference type="Proteomes" id="UP000652013">
    <property type="component" value="Unassembled WGS sequence"/>
</dbReference>
<reference evidence="2" key="1">
    <citation type="submission" date="2021-01" db="EMBL/GenBank/DDBJ databases">
        <title>Whole genome shotgun sequence of Spirilliplanes yamanashiensis NBRC 15828.</title>
        <authorList>
            <person name="Komaki H."/>
            <person name="Tamura T."/>
        </authorList>
    </citation>
    <scope>NUCLEOTIDE SEQUENCE</scope>
    <source>
        <strain evidence="2">NBRC 15828</strain>
    </source>
</reference>
<accession>A0A8J4DKI1</accession>
<feature type="transmembrane region" description="Helical" evidence="1">
    <location>
        <begin position="131"/>
        <end position="151"/>
    </location>
</feature>
<feature type="transmembrane region" description="Helical" evidence="1">
    <location>
        <begin position="72"/>
        <end position="95"/>
    </location>
</feature>
<evidence type="ECO:0000313" key="2">
    <source>
        <dbReference type="EMBL" id="GIJ05322.1"/>
    </source>
</evidence>
<comment type="caution">
    <text evidence="2">The sequence shown here is derived from an EMBL/GenBank/DDBJ whole genome shotgun (WGS) entry which is preliminary data.</text>
</comment>
<keyword evidence="1" id="KW-1133">Transmembrane helix</keyword>
<protein>
    <recommendedName>
        <fullName evidence="4">GAF domain-containing protein</fullName>
    </recommendedName>
</protein>
<evidence type="ECO:0000256" key="1">
    <source>
        <dbReference type="SAM" id="Phobius"/>
    </source>
</evidence>
<dbReference type="RefSeq" id="WP_203940520.1">
    <property type="nucleotide sequence ID" value="NZ_BAAAGJ010000011.1"/>
</dbReference>
<feature type="transmembrane region" description="Helical" evidence="1">
    <location>
        <begin position="157"/>
        <end position="176"/>
    </location>
</feature>
<sequence>MTTPAPAADLIPVGTRLRWMLLLRAVVMAIVPAGLLVDGADHEQIHHVVLLTVPWFVLTLPTLLLGRAPRAVALGAFNVSMLGDGLLLCLLWRALGGLDGPGGHLVFLHCAAVTLLASFRTGVKLTVWQGLLALVTLEAGAAGIWGAATPFALGDLIVYQGTLLITVLVTAAVAAVNEREVRRRRADSDVVRALAADLAADRGAAEIAGLLAGAGTGPLIGTRALVLAYRRDPHTGTRGPGIAVLQRQGGAVTHHEAPAAHSPRSVVSRALAQSRTLLVSHLDPDQDDWLTAVLPGARNVIVVPYAVGGVAGALLLEAPPVRWGRVEHRVQDAAEHLTALAAAALARAVLAEDLARTSPVDAQPVPA</sequence>
<dbReference type="AlphaFoldDB" id="A0A8J4DKI1"/>
<organism evidence="2 3">
    <name type="scientific">Spirilliplanes yamanashiensis</name>
    <dbReference type="NCBI Taxonomy" id="42233"/>
    <lineage>
        <taxon>Bacteria</taxon>
        <taxon>Bacillati</taxon>
        <taxon>Actinomycetota</taxon>
        <taxon>Actinomycetes</taxon>
        <taxon>Micromonosporales</taxon>
        <taxon>Micromonosporaceae</taxon>
        <taxon>Spirilliplanes</taxon>
    </lineage>
</organism>
<proteinExistence type="predicted"/>
<feature type="transmembrane region" description="Helical" evidence="1">
    <location>
        <begin position="101"/>
        <end position="119"/>
    </location>
</feature>
<evidence type="ECO:0000313" key="3">
    <source>
        <dbReference type="Proteomes" id="UP000652013"/>
    </source>
</evidence>
<feature type="transmembrane region" description="Helical" evidence="1">
    <location>
        <begin position="45"/>
        <end position="65"/>
    </location>
</feature>
<keyword evidence="3" id="KW-1185">Reference proteome</keyword>
<name>A0A8J4DKI1_9ACTN</name>
<feature type="transmembrane region" description="Helical" evidence="1">
    <location>
        <begin position="21"/>
        <end position="39"/>
    </location>
</feature>
<keyword evidence="1" id="KW-0812">Transmembrane</keyword>
<evidence type="ECO:0008006" key="4">
    <source>
        <dbReference type="Google" id="ProtNLM"/>
    </source>
</evidence>